<name>A0A150L1M2_9BACL</name>
<evidence type="ECO:0000313" key="2">
    <source>
        <dbReference type="Proteomes" id="UP000075455"/>
    </source>
</evidence>
<comment type="caution">
    <text evidence="1">The sequence shown here is derived from an EMBL/GenBank/DDBJ whole genome shotgun (WGS) entry which is preliminary data.</text>
</comment>
<sequence length="40" mass="4854">MTEEKHRNPWIQSAKYETPIYIYIVFSIFATPMEDFTNQI</sequence>
<proteinExistence type="predicted"/>
<organism evidence="1 2">
    <name type="scientific">Saccharococcus caldoxylosilyticus</name>
    <dbReference type="NCBI Taxonomy" id="81408"/>
    <lineage>
        <taxon>Bacteria</taxon>
        <taxon>Bacillati</taxon>
        <taxon>Bacillota</taxon>
        <taxon>Bacilli</taxon>
        <taxon>Bacillales</taxon>
        <taxon>Anoxybacillaceae</taxon>
        <taxon>Saccharococcus</taxon>
    </lineage>
</organism>
<accession>A0A150L1M2</accession>
<protein>
    <submittedName>
        <fullName evidence="1">Uncharacterized protein</fullName>
    </submittedName>
</protein>
<dbReference type="AlphaFoldDB" id="A0A150L1M2"/>
<dbReference type="Proteomes" id="UP000075455">
    <property type="component" value="Unassembled WGS sequence"/>
</dbReference>
<gene>
    <name evidence="1" type="ORF">B4119_0057</name>
</gene>
<dbReference type="EMBL" id="LQYS01000127">
    <property type="protein sequence ID" value="KYD05866.1"/>
    <property type="molecule type" value="Genomic_DNA"/>
</dbReference>
<evidence type="ECO:0000313" key="1">
    <source>
        <dbReference type="EMBL" id="KYD05866.1"/>
    </source>
</evidence>
<reference evidence="1 2" key="1">
    <citation type="submission" date="2016-01" db="EMBL/GenBank/DDBJ databases">
        <title>Draft Genome Sequences of Seven Thermophilic Sporeformers Isolated from Foods.</title>
        <authorList>
            <person name="Berendsen E.M."/>
            <person name="Wells-Bennik M.H."/>
            <person name="Krawcyk A.O."/>
            <person name="De Jong A."/>
            <person name="Holsappel S."/>
            <person name="Eijlander R.T."/>
            <person name="Kuipers O.P."/>
        </authorList>
    </citation>
    <scope>NUCLEOTIDE SEQUENCE [LARGE SCALE GENOMIC DNA]</scope>
    <source>
        <strain evidence="1 2">B4119</strain>
    </source>
</reference>